<dbReference type="PANTHER" id="PTHR11009">
    <property type="entry name" value="DER1-LIKE PROTEIN, DERLIN"/>
    <property type="match status" value="1"/>
</dbReference>
<proteinExistence type="predicted"/>
<evidence type="ECO:0008006" key="8">
    <source>
        <dbReference type="Google" id="ProtNLM"/>
    </source>
</evidence>
<protein>
    <recommendedName>
        <fullName evidence="8">Derlin</fullName>
    </recommendedName>
</protein>
<dbReference type="AlphaFoldDB" id="A0A7S4NJ43"/>
<feature type="transmembrane region" description="Helical" evidence="6">
    <location>
        <begin position="41"/>
        <end position="61"/>
    </location>
</feature>
<dbReference type="InterPro" id="IPR035952">
    <property type="entry name" value="Rhomboid-like_sf"/>
</dbReference>
<dbReference type="EMBL" id="HBKQ01062100">
    <property type="protein sequence ID" value="CAE2289558.1"/>
    <property type="molecule type" value="Transcribed_RNA"/>
</dbReference>
<keyword evidence="2 6" id="KW-0812">Transmembrane</keyword>
<dbReference type="GO" id="GO:0016020">
    <property type="term" value="C:membrane"/>
    <property type="evidence" value="ECO:0007669"/>
    <property type="project" value="UniProtKB-SubCell"/>
</dbReference>
<gene>
    <name evidence="7" type="ORF">OAUR00152_LOCUS42337</name>
</gene>
<name>A0A7S4NJ43_9STRA</name>
<evidence type="ECO:0000256" key="5">
    <source>
        <dbReference type="SAM" id="MobiDB-lite"/>
    </source>
</evidence>
<keyword evidence="3 6" id="KW-1133">Transmembrane helix</keyword>
<feature type="compositionally biased region" description="Gly residues" evidence="5">
    <location>
        <begin position="315"/>
        <end position="326"/>
    </location>
</feature>
<organism evidence="7">
    <name type="scientific">Odontella aurita</name>
    <dbReference type="NCBI Taxonomy" id="265563"/>
    <lineage>
        <taxon>Eukaryota</taxon>
        <taxon>Sar</taxon>
        <taxon>Stramenopiles</taxon>
        <taxon>Ochrophyta</taxon>
        <taxon>Bacillariophyta</taxon>
        <taxon>Mediophyceae</taxon>
        <taxon>Biddulphiophycidae</taxon>
        <taxon>Eupodiscales</taxon>
        <taxon>Odontellaceae</taxon>
        <taxon>Odontella</taxon>
    </lineage>
</organism>
<dbReference type="SUPFAM" id="SSF144091">
    <property type="entry name" value="Rhomboid-like"/>
    <property type="match status" value="1"/>
</dbReference>
<sequence>MTSLPGSHGPPPDNNPVLSAYESFVRDTPLVTRYTLTTLTLSYMLSFFLNPSMALSNAVLWSIQRLELYRIVLSPLVCESGLTLIFAYMSFVDQGRRLEHSMGSAAFVALLLTLGGMANVAFLILMVVLYGLTGSQVFLIYPCYGIWVVLLGIIAVECSSAPPGTQRRIFSWEFEAKYYPLVVLGFFTLLGGLRVGEGIGMAIGYAYGYGYLDQIKIRSSTCRAWEDGCLRNFAQKPGWVVGTAATGADAWIPLNDPGGRQRQDEGGGWSPASFFQGSRTDTQGGSAGSAPGVSAPGRPVLPQETATEVFAGSGQSLGGSGSGGRGSASRRSGVPSEARNSAMLAAAERRAAKAETTENEVKQDR</sequence>
<feature type="transmembrane region" description="Helical" evidence="6">
    <location>
        <begin position="103"/>
        <end position="130"/>
    </location>
</feature>
<evidence type="ECO:0000256" key="6">
    <source>
        <dbReference type="SAM" id="Phobius"/>
    </source>
</evidence>
<evidence type="ECO:0000256" key="4">
    <source>
        <dbReference type="ARBA" id="ARBA00023136"/>
    </source>
</evidence>
<feature type="region of interest" description="Disordered" evidence="5">
    <location>
        <begin position="251"/>
        <end position="365"/>
    </location>
</feature>
<evidence type="ECO:0000256" key="1">
    <source>
        <dbReference type="ARBA" id="ARBA00004141"/>
    </source>
</evidence>
<comment type="subcellular location">
    <subcellularLocation>
        <location evidence="1">Membrane</location>
        <topology evidence="1">Multi-pass membrane protein</topology>
    </subcellularLocation>
</comment>
<feature type="transmembrane region" description="Helical" evidence="6">
    <location>
        <begin position="137"/>
        <end position="156"/>
    </location>
</feature>
<evidence type="ECO:0000313" key="7">
    <source>
        <dbReference type="EMBL" id="CAE2289558.1"/>
    </source>
</evidence>
<keyword evidence="4 6" id="KW-0472">Membrane</keyword>
<feature type="transmembrane region" description="Helical" evidence="6">
    <location>
        <begin position="68"/>
        <end position="91"/>
    </location>
</feature>
<feature type="compositionally biased region" description="Low complexity" evidence="5">
    <location>
        <begin position="288"/>
        <end position="298"/>
    </location>
</feature>
<feature type="compositionally biased region" description="Polar residues" evidence="5">
    <location>
        <begin position="273"/>
        <end position="283"/>
    </location>
</feature>
<evidence type="ECO:0000256" key="2">
    <source>
        <dbReference type="ARBA" id="ARBA00022692"/>
    </source>
</evidence>
<dbReference type="Gene3D" id="1.20.1540.10">
    <property type="entry name" value="Rhomboid-like"/>
    <property type="match status" value="1"/>
</dbReference>
<feature type="compositionally biased region" description="Basic and acidic residues" evidence="5">
    <location>
        <begin position="347"/>
        <end position="365"/>
    </location>
</feature>
<evidence type="ECO:0000256" key="3">
    <source>
        <dbReference type="ARBA" id="ARBA00022989"/>
    </source>
</evidence>
<accession>A0A7S4NJ43</accession>
<reference evidence="7" key="1">
    <citation type="submission" date="2021-01" db="EMBL/GenBank/DDBJ databases">
        <authorList>
            <person name="Corre E."/>
            <person name="Pelletier E."/>
            <person name="Niang G."/>
            <person name="Scheremetjew M."/>
            <person name="Finn R."/>
            <person name="Kale V."/>
            <person name="Holt S."/>
            <person name="Cochrane G."/>
            <person name="Meng A."/>
            <person name="Brown T."/>
            <person name="Cohen L."/>
        </authorList>
    </citation>
    <scope>NUCLEOTIDE SEQUENCE</scope>
    <source>
        <strain evidence="7">Isolate 1302-5</strain>
    </source>
</reference>
<dbReference type="SMART" id="SM01160">
    <property type="entry name" value="DUF1751"/>
    <property type="match status" value="1"/>
</dbReference>